<evidence type="ECO:0008006" key="4">
    <source>
        <dbReference type="Google" id="ProtNLM"/>
    </source>
</evidence>
<gene>
    <name evidence="2" type="ORF">MUK42_17026</name>
</gene>
<dbReference type="Proteomes" id="UP001055439">
    <property type="component" value="Chromosome 8"/>
</dbReference>
<evidence type="ECO:0000313" key="3">
    <source>
        <dbReference type="Proteomes" id="UP001055439"/>
    </source>
</evidence>
<accession>A0A9E7HBW6</accession>
<keyword evidence="3" id="KW-1185">Reference proteome</keyword>
<name>A0A9E7HBW6_9LILI</name>
<dbReference type="AlphaFoldDB" id="A0A9E7HBW6"/>
<feature type="region of interest" description="Disordered" evidence="1">
    <location>
        <begin position="128"/>
        <end position="160"/>
    </location>
</feature>
<reference evidence="2" key="1">
    <citation type="submission" date="2022-05" db="EMBL/GenBank/DDBJ databases">
        <title>The Musa troglodytarum L. genome provides insights into the mechanism of non-climacteric behaviour and enrichment of carotenoids.</title>
        <authorList>
            <person name="Wang J."/>
        </authorList>
    </citation>
    <scope>NUCLEOTIDE SEQUENCE</scope>
    <source>
        <tissue evidence="2">Leaf</tissue>
    </source>
</reference>
<dbReference type="PANTHER" id="PTHR34576:SF2">
    <property type="entry name" value="MEMBRANE-ASSOCIATED KINASE REGULATOR 6-RELATED"/>
    <property type="match status" value="1"/>
</dbReference>
<dbReference type="InterPro" id="IPR044699">
    <property type="entry name" value="MAKR6"/>
</dbReference>
<dbReference type="PANTHER" id="PTHR34576">
    <property type="entry name" value="MEMBRANE-ASSOCIATED KINASE REGULATOR 6-RELATED"/>
    <property type="match status" value="1"/>
</dbReference>
<evidence type="ECO:0000256" key="1">
    <source>
        <dbReference type="SAM" id="MobiDB-lite"/>
    </source>
</evidence>
<dbReference type="EMBL" id="CP097510">
    <property type="protein sequence ID" value="URE27249.1"/>
    <property type="molecule type" value="Genomic_DNA"/>
</dbReference>
<dbReference type="OrthoDB" id="1913205at2759"/>
<evidence type="ECO:0000313" key="2">
    <source>
        <dbReference type="EMBL" id="URE27249.1"/>
    </source>
</evidence>
<proteinExistence type="predicted"/>
<sequence length="313" mass="34236">MEIPQHSTNDSFSYSWLMNVKAPLDSAQEDGSSFIEVDPKVFSRRWKTDSLDFDFHLPTPQCSALVHADQIISDGLLLPLHLVHPPTAAAISESPMDPVLLRSLSVDSSKTLLSRSNRFRSCYDCAAPRRPMSSSSSPLCGPLRSLPASSSSGSSKSEFSMSTKQKLPLLRGSAGSSKRFLGKYLPFLLPFCRKVKGLVSIRKTRRSRLSSAASCMESIGSSSRQSDAFSSCESYRGKTTVDAGTETAIHDAVLHCKNSFNMSRLGGEEQLRSASCSCDFCASCRLSDDHLLMEMETQRPLHLTPAGRLIPSE</sequence>
<organism evidence="2 3">
    <name type="scientific">Musa troglodytarum</name>
    <name type="common">fe'i banana</name>
    <dbReference type="NCBI Taxonomy" id="320322"/>
    <lineage>
        <taxon>Eukaryota</taxon>
        <taxon>Viridiplantae</taxon>
        <taxon>Streptophyta</taxon>
        <taxon>Embryophyta</taxon>
        <taxon>Tracheophyta</taxon>
        <taxon>Spermatophyta</taxon>
        <taxon>Magnoliopsida</taxon>
        <taxon>Liliopsida</taxon>
        <taxon>Zingiberales</taxon>
        <taxon>Musaceae</taxon>
        <taxon>Musa</taxon>
    </lineage>
</organism>
<protein>
    <recommendedName>
        <fullName evidence="4">Membrane-associated kinase regulator 6</fullName>
    </recommendedName>
</protein>